<name>A0A2C5YLH8_9HYPO</name>
<dbReference type="AlphaFoldDB" id="A0A2C5YLH8"/>
<comment type="caution">
    <text evidence="1">The sequence shown here is derived from an EMBL/GenBank/DDBJ whole genome shotgun (WGS) entry which is preliminary data.</text>
</comment>
<gene>
    <name evidence="1" type="ORF">CDD82_798</name>
</gene>
<proteinExistence type="predicted"/>
<protein>
    <submittedName>
        <fullName evidence="1">Uncharacterized protein</fullName>
    </submittedName>
</protein>
<evidence type="ECO:0000313" key="1">
    <source>
        <dbReference type="EMBL" id="PHH68152.1"/>
    </source>
</evidence>
<reference evidence="1 2" key="1">
    <citation type="submission" date="2017-06" db="EMBL/GenBank/DDBJ databases">
        <title>Ant-infecting Ophiocordyceps genomes reveal a high diversity of potential behavioral manipulation genes and a possible major role for enterotoxins.</title>
        <authorList>
            <person name="De Bekker C."/>
            <person name="Evans H.C."/>
            <person name="Brachmann A."/>
            <person name="Hughes D.P."/>
        </authorList>
    </citation>
    <scope>NUCLEOTIDE SEQUENCE [LARGE SCALE GENOMIC DNA]</scope>
    <source>
        <strain evidence="1 2">1348a</strain>
    </source>
</reference>
<dbReference type="Proteomes" id="UP000224854">
    <property type="component" value="Unassembled WGS sequence"/>
</dbReference>
<accession>A0A2C5YLH8</accession>
<keyword evidence="2" id="KW-1185">Reference proteome</keyword>
<dbReference type="EMBL" id="NJEU01001203">
    <property type="protein sequence ID" value="PHH68152.1"/>
    <property type="molecule type" value="Genomic_DNA"/>
</dbReference>
<sequence length="96" mass="10345">MFLGCLDALCSTSSAKQKGIPSPAILSMPGLSRLPLHDEYLTNGRTYRAPRPCTLDGKDVQSLWCLEAGTLDDNSSPEPGLQNLLIDHLNAAYIEG</sequence>
<evidence type="ECO:0000313" key="2">
    <source>
        <dbReference type="Proteomes" id="UP000224854"/>
    </source>
</evidence>
<organism evidence="1 2">
    <name type="scientific">Ophiocordyceps australis</name>
    <dbReference type="NCBI Taxonomy" id="1399860"/>
    <lineage>
        <taxon>Eukaryota</taxon>
        <taxon>Fungi</taxon>
        <taxon>Dikarya</taxon>
        <taxon>Ascomycota</taxon>
        <taxon>Pezizomycotina</taxon>
        <taxon>Sordariomycetes</taxon>
        <taxon>Hypocreomycetidae</taxon>
        <taxon>Hypocreales</taxon>
        <taxon>Ophiocordycipitaceae</taxon>
        <taxon>Ophiocordyceps</taxon>
    </lineage>
</organism>